<dbReference type="Pfam" id="PF10036">
    <property type="entry name" value="RLL"/>
    <property type="match status" value="1"/>
</dbReference>
<proteinExistence type="predicted"/>
<accession>A0A1B6E935</accession>
<reference evidence="2" key="1">
    <citation type="submission" date="2015-12" db="EMBL/GenBank/DDBJ databases">
        <title>De novo transcriptome assembly of four potential Pierce s Disease insect vectors from Arizona vineyards.</title>
        <authorList>
            <person name="Tassone E.E."/>
        </authorList>
    </citation>
    <scope>NUCLEOTIDE SEQUENCE</scope>
</reference>
<sequence>MYKRKLMALNYEHPESFQLTDEKQVRCLVSWLEDQKIRHYKIEERKQLNNIDSSDWPKAFMKYCQDLECPIQSNKIFEQLEWLLGLAVRLEYSDNVEKYSNQTSEEVTRNTTNIPKVVSTNPLDNMDFESSEFKDGVNSLAKLLNVNPHPDHLITLRALSRLVCKRLNTDAIENPDLVVPKGQAYPILETNLGFDTGDSSLNEAVKILRLLYIHDIRELQTKINECIVSVQTLTANPKTDTKLGKVGF</sequence>
<gene>
    <name evidence="2" type="ORF">g.31761</name>
    <name evidence="1" type="ORF">g.31762</name>
</gene>
<name>A0A1B6E935_9HEMI</name>
<evidence type="ECO:0000313" key="2">
    <source>
        <dbReference type="EMBL" id="JAS34405.1"/>
    </source>
</evidence>
<dbReference type="EMBL" id="GEDC01023235">
    <property type="protein sequence ID" value="JAS14063.1"/>
    <property type="molecule type" value="Transcribed_RNA"/>
</dbReference>
<dbReference type="PANTHER" id="PTHR15924">
    <property type="entry name" value="CLE"/>
    <property type="match status" value="1"/>
</dbReference>
<protein>
    <recommendedName>
        <fullName evidence="3">RNA transcription, translation and transport factor protein</fullName>
    </recommendedName>
</protein>
<dbReference type="AlphaFoldDB" id="A0A1B6E935"/>
<dbReference type="EMBL" id="GEDC01002893">
    <property type="protein sequence ID" value="JAS34405.1"/>
    <property type="molecule type" value="Transcribed_RNA"/>
</dbReference>
<dbReference type="InterPro" id="IPR019265">
    <property type="entry name" value="RTRAF"/>
</dbReference>
<organism evidence="2">
    <name type="scientific">Clastoptera arizonana</name>
    <name type="common">Arizona spittle bug</name>
    <dbReference type="NCBI Taxonomy" id="38151"/>
    <lineage>
        <taxon>Eukaryota</taxon>
        <taxon>Metazoa</taxon>
        <taxon>Ecdysozoa</taxon>
        <taxon>Arthropoda</taxon>
        <taxon>Hexapoda</taxon>
        <taxon>Insecta</taxon>
        <taxon>Pterygota</taxon>
        <taxon>Neoptera</taxon>
        <taxon>Paraneoptera</taxon>
        <taxon>Hemiptera</taxon>
        <taxon>Auchenorrhyncha</taxon>
        <taxon>Cercopoidea</taxon>
        <taxon>Clastopteridae</taxon>
        <taxon>Clastoptera</taxon>
    </lineage>
</organism>
<evidence type="ECO:0008006" key="3">
    <source>
        <dbReference type="Google" id="ProtNLM"/>
    </source>
</evidence>
<evidence type="ECO:0000313" key="1">
    <source>
        <dbReference type="EMBL" id="JAS14063.1"/>
    </source>
</evidence>